<keyword evidence="1" id="KW-0812">Transmembrane</keyword>
<gene>
    <name evidence="2" type="ORF">B0F88_11657</name>
</gene>
<evidence type="ECO:0000256" key="1">
    <source>
        <dbReference type="SAM" id="Phobius"/>
    </source>
</evidence>
<dbReference type="Proteomes" id="UP000238071">
    <property type="component" value="Unassembled WGS sequence"/>
</dbReference>
<feature type="transmembrane region" description="Helical" evidence="1">
    <location>
        <begin position="27"/>
        <end position="48"/>
    </location>
</feature>
<name>A0A2S6GN04_9GAMM</name>
<protein>
    <recommendedName>
        <fullName evidence="4">Transposase IS4-like domain-containing protein</fullName>
    </recommendedName>
</protein>
<keyword evidence="1" id="KW-0472">Membrane</keyword>
<evidence type="ECO:0000313" key="2">
    <source>
        <dbReference type="EMBL" id="PPK66608.1"/>
    </source>
</evidence>
<evidence type="ECO:0000313" key="3">
    <source>
        <dbReference type="Proteomes" id="UP000238071"/>
    </source>
</evidence>
<comment type="caution">
    <text evidence="2">The sequence shown here is derived from an EMBL/GenBank/DDBJ whole genome shotgun (WGS) entry which is preliminary data.</text>
</comment>
<proteinExistence type="predicted"/>
<keyword evidence="1" id="KW-1133">Transmembrane helix</keyword>
<organism evidence="2 3">
    <name type="scientific">Methylobacter tundripaludum</name>
    <dbReference type="NCBI Taxonomy" id="173365"/>
    <lineage>
        <taxon>Bacteria</taxon>
        <taxon>Pseudomonadati</taxon>
        <taxon>Pseudomonadota</taxon>
        <taxon>Gammaproteobacteria</taxon>
        <taxon>Methylococcales</taxon>
        <taxon>Methylococcaceae</taxon>
        <taxon>Methylobacter</taxon>
    </lineage>
</organism>
<evidence type="ECO:0008006" key="4">
    <source>
        <dbReference type="Google" id="ProtNLM"/>
    </source>
</evidence>
<dbReference type="AlphaFoldDB" id="A0A2S6GN04"/>
<reference evidence="2 3" key="1">
    <citation type="submission" date="2018-02" db="EMBL/GenBank/DDBJ databases">
        <title>Subsurface microbial communities from deep shales in Ohio and West Virginia, USA.</title>
        <authorList>
            <person name="Wrighton K."/>
        </authorList>
    </citation>
    <scope>NUCLEOTIDE SEQUENCE [LARGE SCALE GENOMIC DNA]</scope>
    <source>
        <strain evidence="2 3">OWC-G53F</strain>
    </source>
</reference>
<accession>A0A2S6GN04</accession>
<dbReference type="EMBL" id="PTIY01000016">
    <property type="protein sequence ID" value="PPK66608.1"/>
    <property type="molecule type" value="Genomic_DNA"/>
</dbReference>
<sequence>MGNLLAVCVHSAGIQDRRGARLLMIRLYAMFAALGVIWADGGYSGVLVEWAKNMFNWNLSIVKRTDARGHKDFCVIGH</sequence>
<keyword evidence="3" id="KW-1185">Reference proteome</keyword>